<keyword evidence="3" id="KW-0460">Magnesium</keyword>
<dbReference type="EMBL" id="CYHF01000008">
    <property type="protein sequence ID" value="CUA99074.1"/>
    <property type="molecule type" value="Genomic_DNA"/>
</dbReference>
<keyword evidence="1" id="KW-0479">Metal-binding</keyword>
<dbReference type="InterPro" id="IPR023214">
    <property type="entry name" value="HAD_sf"/>
</dbReference>
<organism evidence="5 6">
    <name type="scientific">Thiomonas bhubaneswarensis</name>
    <dbReference type="NCBI Taxonomy" id="339866"/>
    <lineage>
        <taxon>Bacteria</taxon>
        <taxon>Pseudomonadati</taxon>
        <taxon>Pseudomonadota</taxon>
        <taxon>Betaproteobacteria</taxon>
        <taxon>Burkholderiales</taxon>
        <taxon>Thiomonas</taxon>
    </lineage>
</organism>
<dbReference type="NCBIfam" id="TIGR01549">
    <property type="entry name" value="HAD-SF-IA-v1"/>
    <property type="match status" value="1"/>
</dbReference>
<dbReference type="RefSeq" id="WP_055451242.1">
    <property type="nucleotide sequence ID" value="NZ_CYHF01000008.1"/>
</dbReference>
<name>A0A0K6I7I8_9BURK</name>
<dbReference type="PANTHER" id="PTHR43434">
    <property type="entry name" value="PHOSPHOGLYCOLATE PHOSPHATASE"/>
    <property type="match status" value="1"/>
</dbReference>
<dbReference type="Pfam" id="PF13419">
    <property type="entry name" value="HAD_2"/>
    <property type="match status" value="1"/>
</dbReference>
<dbReference type="NCBIfam" id="TIGR01509">
    <property type="entry name" value="HAD-SF-IA-v3"/>
    <property type="match status" value="1"/>
</dbReference>
<dbReference type="GO" id="GO:0006281">
    <property type="term" value="P:DNA repair"/>
    <property type="evidence" value="ECO:0007669"/>
    <property type="project" value="TreeGrafter"/>
</dbReference>
<evidence type="ECO:0000313" key="5">
    <source>
        <dbReference type="EMBL" id="CUA99074.1"/>
    </source>
</evidence>
<dbReference type="Gene3D" id="3.40.50.1000">
    <property type="entry name" value="HAD superfamily/HAD-like"/>
    <property type="match status" value="1"/>
</dbReference>
<proteinExistence type="predicted"/>
<dbReference type="Gene3D" id="1.10.150.240">
    <property type="entry name" value="Putative phosphatase, domain 2"/>
    <property type="match status" value="1"/>
</dbReference>
<dbReference type="SFLD" id="SFLDS00003">
    <property type="entry name" value="Haloacid_Dehalogenase"/>
    <property type="match status" value="1"/>
</dbReference>
<dbReference type="SFLD" id="SFLDG01135">
    <property type="entry name" value="C1.5.6:_HAD__Beta-PGM__Phospha"/>
    <property type="match status" value="1"/>
</dbReference>
<sequence length="222" mass="23664">MKSGRPVRACLFDLDGTLADTAPDLAAALNRVRADHGLPPMPLDALRPMASHGARGLLGVGMQVAPGDARYNQLKDDFLAYYLEAIRVETDLFDGVFALLEQLHERALPWGIVTNKLSTYTQPLVAQLPWPAPPGCIVSGDTAAKPKPAPDPLLHAAAALNVEPADCVYVGDDLRDIQSAQAAGMRSIAAAYGYCGPSSPNDWGADAIIHHPLDFLTLDFIS</sequence>
<dbReference type="AlphaFoldDB" id="A0A0K6I7I8"/>
<evidence type="ECO:0000256" key="1">
    <source>
        <dbReference type="ARBA" id="ARBA00022723"/>
    </source>
</evidence>
<dbReference type="InterPro" id="IPR006439">
    <property type="entry name" value="HAD-SF_hydro_IA"/>
</dbReference>
<dbReference type="GO" id="GO:0046872">
    <property type="term" value="F:metal ion binding"/>
    <property type="evidence" value="ECO:0007669"/>
    <property type="project" value="UniProtKB-KW"/>
</dbReference>
<evidence type="ECO:0000256" key="3">
    <source>
        <dbReference type="ARBA" id="ARBA00022842"/>
    </source>
</evidence>
<dbReference type="InterPro" id="IPR023198">
    <property type="entry name" value="PGP-like_dom2"/>
</dbReference>
<dbReference type="STRING" id="339866.GCA_001418255_02392"/>
<dbReference type="InterPro" id="IPR036412">
    <property type="entry name" value="HAD-like_sf"/>
</dbReference>
<evidence type="ECO:0000313" key="6">
    <source>
        <dbReference type="Proteomes" id="UP000183649"/>
    </source>
</evidence>
<keyword evidence="4" id="KW-0119">Carbohydrate metabolism</keyword>
<keyword evidence="2" id="KW-0378">Hydrolase</keyword>
<dbReference type="SUPFAM" id="SSF56784">
    <property type="entry name" value="HAD-like"/>
    <property type="match status" value="1"/>
</dbReference>
<dbReference type="PANTHER" id="PTHR43434:SF23">
    <property type="entry name" value="PHOSPHOGLYCOLATE PHOSPHATASE"/>
    <property type="match status" value="1"/>
</dbReference>
<dbReference type="InterPro" id="IPR041492">
    <property type="entry name" value="HAD_2"/>
</dbReference>
<dbReference type="SFLD" id="SFLDG01129">
    <property type="entry name" value="C1.5:_HAD__Beta-PGM__Phosphata"/>
    <property type="match status" value="1"/>
</dbReference>
<dbReference type="GO" id="GO:0005829">
    <property type="term" value="C:cytosol"/>
    <property type="evidence" value="ECO:0007669"/>
    <property type="project" value="TreeGrafter"/>
</dbReference>
<evidence type="ECO:0000256" key="4">
    <source>
        <dbReference type="ARBA" id="ARBA00023277"/>
    </source>
</evidence>
<accession>A0A0K6I7I8</accession>
<dbReference type="GO" id="GO:0008967">
    <property type="term" value="F:phosphoglycolate phosphatase activity"/>
    <property type="evidence" value="ECO:0007669"/>
    <property type="project" value="TreeGrafter"/>
</dbReference>
<dbReference type="InterPro" id="IPR050155">
    <property type="entry name" value="HAD-like_hydrolase_sf"/>
</dbReference>
<evidence type="ECO:0000256" key="2">
    <source>
        <dbReference type="ARBA" id="ARBA00022801"/>
    </source>
</evidence>
<dbReference type="OrthoDB" id="9776368at2"/>
<protein>
    <submittedName>
        <fullName evidence="5">2-phosphoglycolate phosphatase, prokaryotic</fullName>
    </submittedName>
</protein>
<keyword evidence="6" id="KW-1185">Reference proteome</keyword>
<gene>
    <name evidence="5" type="ORF">Ga0061069_108164</name>
</gene>
<dbReference type="Proteomes" id="UP000183649">
    <property type="component" value="Unassembled WGS sequence"/>
</dbReference>
<reference evidence="6" key="1">
    <citation type="submission" date="2015-08" db="EMBL/GenBank/DDBJ databases">
        <authorList>
            <person name="Varghese N."/>
        </authorList>
    </citation>
    <scope>NUCLEOTIDE SEQUENCE [LARGE SCALE GENOMIC DNA]</scope>
    <source>
        <strain evidence="6">DSM 18181</strain>
    </source>
</reference>